<comment type="caution">
    <text evidence="4">The sequence shown here is derived from an EMBL/GenBank/DDBJ whole genome shotgun (WGS) entry which is preliminary data.</text>
</comment>
<gene>
    <name evidence="4" type="primary">iraP</name>
    <name evidence="4" type="ORF">AB6T85_18615</name>
</gene>
<evidence type="ECO:0000313" key="4">
    <source>
        <dbReference type="EMBL" id="MEY8772423.1"/>
    </source>
</evidence>
<sequence length="96" mass="10269">MKQLVIDILMKMAKIEVDAKELTAQVEAQSLLVAALLLTAGKGDGASTISDNIQNAIVAATTSGESFLQSDIDLLLTHINRLLAVTRYVDEKAEAQ</sequence>
<keyword evidence="5" id="KW-1185">Reference proteome</keyword>
<evidence type="ECO:0000256" key="1">
    <source>
        <dbReference type="ARBA" id="ARBA00022490"/>
    </source>
</evidence>
<dbReference type="InterPro" id="IPR019732">
    <property type="entry name" value="SigmaS_Anti-adapt_IraP"/>
</dbReference>
<keyword evidence="2" id="KW-0346">Stress response</keyword>
<keyword evidence="3" id="KW-0175">Coiled coil</keyword>
<protein>
    <submittedName>
        <fullName evidence="4">Anti-adapter protein IraP</fullName>
    </submittedName>
</protein>
<dbReference type="Pfam" id="PF10796">
    <property type="entry name" value="Anti-adapt_IraP"/>
    <property type="match status" value="1"/>
</dbReference>
<dbReference type="RefSeq" id="WP_253455132.1">
    <property type="nucleotide sequence ID" value="NZ_JBGFFX010000012.1"/>
</dbReference>
<organism evidence="4 5">
    <name type="scientific">Erwinia aeris</name>
    <dbReference type="NCBI Taxonomy" id="3239803"/>
    <lineage>
        <taxon>Bacteria</taxon>
        <taxon>Pseudomonadati</taxon>
        <taxon>Pseudomonadota</taxon>
        <taxon>Gammaproteobacteria</taxon>
        <taxon>Enterobacterales</taxon>
        <taxon>Erwiniaceae</taxon>
        <taxon>Erwinia</taxon>
    </lineage>
</organism>
<dbReference type="EMBL" id="JBGFFX010000012">
    <property type="protein sequence ID" value="MEY8772423.1"/>
    <property type="molecule type" value="Genomic_DNA"/>
</dbReference>
<keyword evidence="1" id="KW-0963">Cytoplasm</keyword>
<accession>A0ABV4EBW2</accession>
<evidence type="ECO:0000256" key="2">
    <source>
        <dbReference type="ARBA" id="ARBA00023016"/>
    </source>
</evidence>
<name>A0ABV4EBW2_9GAMM</name>
<evidence type="ECO:0000313" key="5">
    <source>
        <dbReference type="Proteomes" id="UP001565243"/>
    </source>
</evidence>
<dbReference type="NCBIfam" id="NF007598">
    <property type="entry name" value="PRK10244.1"/>
    <property type="match status" value="1"/>
</dbReference>
<evidence type="ECO:0000256" key="3">
    <source>
        <dbReference type="ARBA" id="ARBA00023054"/>
    </source>
</evidence>
<proteinExistence type="predicted"/>
<reference evidence="4 5" key="1">
    <citation type="submission" date="2024-07" db="EMBL/GenBank/DDBJ databases">
        <authorList>
            <person name="Hebao G."/>
        </authorList>
    </citation>
    <scope>NUCLEOTIDE SEQUENCE [LARGE SCALE GENOMIC DNA]</scope>
    <source>
        <strain evidence="4 5">ACCC 02193</strain>
    </source>
</reference>
<dbReference type="Proteomes" id="UP001565243">
    <property type="component" value="Unassembled WGS sequence"/>
</dbReference>